<evidence type="ECO:0000313" key="3">
    <source>
        <dbReference type="Proteomes" id="UP000008068"/>
    </source>
</evidence>
<dbReference type="PANTHER" id="PTHR32026">
    <property type="entry name" value="METHYLTRANSFERASE-LIKE PROTEIN 24"/>
    <property type="match status" value="1"/>
</dbReference>
<dbReference type="OMA" id="VEAHCEH"/>
<dbReference type="PANTHER" id="PTHR32026:SF6">
    <property type="entry name" value="METHYLTRANSFERASE FKBM DOMAIN-CONTAINING PROTEIN"/>
    <property type="match status" value="1"/>
</dbReference>
<sequence>MYSGYLPMSLLFFILFLGISNYLTLNQIALSPVINQAAPLRSFSERDAIQADRVIQYPAASQNSLSVYTDEEKKLRIEALKRVEADRRGVLEMSKGTDHKLFYRSVKPGALCRNNERIGAKGDGGKQACNVKAVRKDQCTLVSLGLHNQIDYDIAIHKATGGHCKILGVDKSEQNAKTKDTYSKINGQLFVGMIPTEISLPDMLKQAGRNEVDLLKIDIEGGEFTGLEPLIKDYLVCQIMIEIHGTPAEHLSLLRIITNNGFRIFNVEPNPFCGKCCEYSLINELCMTQYGAIPLGNTIPN</sequence>
<dbReference type="SUPFAM" id="SSF53335">
    <property type="entry name" value="S-adenosyl-L-methionine-dependent methyltransferases"/>
    <property type="match status" value="1"/>
</dbReference>
<dbReference type="Proteomes" id="UP000008068">
    <property type="component" value="Unassembled WGS sequence"/>
</dbReference>
<reference evidence="3" key="1">
    <citation type="submission" date="2011-07" db="EMBL/GenBank/DDBJ databases">
        <authorList>
            <consortium name="Caenorhabditis brenneri Sequencing and Analysis Consortium"/>
            <person name="Wilson R.K."/>
        </authorList>
    </citation>
    <scope>NUCLEOTIDE SEQUENCE [LARGE SCALE GENOMIC DNA]</scope>
    <source>
        <strain evidence="3">PB2801</strain>
    </source>
</reference>
<dbReference type="OrthoDB" id="5815019at2759"/>
<dbReference type="HOGENOM" id="CLU_074434_0_0_1"/>
<dbReference type="Gene3D" id="3.40.50.150">
    <property type="entry name" value="Vaccinia Virus protein VP39"/>
    <property type="match status" value="1"/>
</dbReference>
<dbReference type="EMBL" id="GL379808">
    <property type="protein sequence ID" value="EGT42004.1"/>
    <property type="molecule type" value="Genomic_DNA"/>
</dbReference>
<dbReference type="InterPro" id="IPR029063">
    <property type="entry name" value="SAM-dependent_MTases_sf"/>
</dbReference>
<dbReference type="InParanoid" id="G0MR64"/>
<protein>
    <recommendedName>
        <fullName evidence="1">Methyltransferase FkbM domain-containing protein</fullName>
    </recommendedName>
</protein>
<feature type="domain" description="Methyltransferase FkbM" evidence="1">
    <location>
        <begin position="134"/>
        <end position="264"/>
    </location>
</feature>
<organism evidence="3">
    <name type="scientific">Caenorhabditis brenneri</name>
    <name type="common">Nematode worm</name>
    <dbReference type="NCBI Taxonomy" id="135651"/>
    <lineage>
        <taxon>Eukaryota</taxon>
        <taxon>Metazoa</taxon>
        <taxon>Ecdysozoa</taxon>
        <taxon>Nematoda</taxon>
        <taxon>Chromadorea</taxon>
        <taxon>Rhabditida</taxon>
        <taxon>Rhabditina</taxon>
        <taxon>Rhabditomorpha</taxon>
        <taxon>Rhabditoidea</taxon>
        <taxon>Rhabditidae</taxon>
        <taxon>Peloderinae</taxon>
        <taxon>Caenorhabditis</taxon>
    </lineage>
</organism>
<evidence type="ECO:0000259" key="1">
    <source>
        <dbReference type="Pfam" id="PF05050"/>
    </source>
</evidence>
<dbReference type="Pfam" id="PF05050">
    <property type="entry name" value="Methyltransf_21"/>
    <property type="match status" value="1"/>
</dbReference>
<evidence type="ECO:0000313" key="2">
    <source>
        <dbReference type="EMBL" id="EGT42004.1"/>
    </source>
</evidence>
<gene>
    <name evidence="2" type="ORF">CAEBREN_26240</name>
</gene>
<dbReference type="InterPro" id="IPR006342">
    <property type="entry name" value="FkbM_mtfrase"/>
</dbReference>
<dbReference type="eggNOG" id="ENOG502S02V">
    <property type="taxonomic scope" value="Eukaryota"/>
</dbReference>
<dbReference type="STRING" id="135651.G0MR64"/>
<proteinExistence type="predicted"/>
<keyword evidence="3" id="KW-1185">Reference proteome</keyword>
<name>G0MR64_CAEBE</name>
<accession>G0MR64</accession>
<dbReference type="InterPro" id="IPR026913">
    <property type="entry name" value="METTL24"/>
</dbReference>
<dbReference type="AlphaFoldDB" id="G0MR64"/>